<reference evidence="2 3" key="1">
    <citation type="submission" date="2019-03" db="EMBL/GenBank/DDBJ databases">
        <title>Genomic Encyclopedia of Type Strains, Phase IV (KMG-IV): sequencing the most valuable type-strain genomes for metagenomic binning, comparative biology and taxonomic classification.</title>
        <authorList>
            <person name="Goeker M."/>
        </authorList>
    </citation>
    <scope>NUCLEOTIDE SEQUENCE [LARGE SCALE GENOMIC DNA]</scope>
    <source>
        <strain evidence="2 3">DSM 19345</strain>
    </source>
</reference>
<gene>
    <name evidence="2" type="ORF">EDC22_11023</name>
</gene>
<dbReference type="InterPro" id="IPR012645">
    <property type="entry name" value="CHP02301"/>
</dbReference>
<accession>A0A4R3M361</accession>
<evidence type="ECO:0000313" key="3">
    <source>
        <dbReference type="Proteomes" id="UP000295678"/>
    </source>
</evidence>
<dbReference type="Proteomes" id="UP000295678">
    <property type="component" value="Unassembled WGS sequence"/>
</dbReference>
<keyword evidence="1" id="KW-0732">Signal</keyword>
<evidence type="ECO:0000256" key="1">
    <source>
        <dbReference type="SAM" id="SignalP"/>
    </source>
</evidence>
<dbReference type="EMBL" id="SMAK01000010">
    <property type="protein sequence ID" value="TCT07176.1"/>
    <property type="molecule type" value="Genomic_DNA"/>
</dbReference>
<dbReference type="NCBIfam" id="TIGR02301">
    <property type="entry name" value="TIGR02301 family protein"/>
    <property type="match status" value="1"/>
</dbReference>
<feature type="signal peptide" evidence="1">
    <location>
        <begin position="1"/>
        <end position="25"/>
    </location>
</feature>
<dbReference type="OrthoDB" id="8481666at2"/>
<evidence type="ECO:0000313" key="2">
    <source>
        <dbReference type="EMBL" id="TCT07176.1"/>
    </source>
</evidence>
<comment type="caution">
    <text evidence="2">The sequence shown here is derived from an EMBL/GenBank/DDBJ whole genome shotgun (WGS) entry which is preliminary data.</text>
</comment>
<feature type="chain" id="PRO_5020536892" evidence="1">
    <location>
        <begin position="26"/>
        <end position="129"/>
    </location>
</feature>
<sequence>MRRCARTLSAFAVLTLLAGGAPVCAQIPSEPPYEKEMQRLAEILGAVHYLRALCGADEGQTWRSMMQQLIDAESPTAERRARLVDSFNRGYRGFEQTYRTCTRTAVWVIDSYMQEGADIAQRIASRYGE</sequence>
<proteinExistence type="predicted"/>
<organism evidence="2 3">
    <name type="scientific">Tepidamorphus gemmatus</name>
    <dbReference type="NCBI Taxonomy" id="747076"/>
    <lineage>
        <taxon>Bacteria</taxon>
        <taxon>Pseudomonadati</taxon>
        <taxon>Pseudomonadota</taxon>
        <taxon>Alphaproteobacteria</taxon>
        <taxon>Hyphomicrobiales</taxon>
        <taxon>Tepidamorphaceae</taxon>
        <taxon>Tepidamorphus</taxon>
    </lineage>
</organism>
<protein>
    <submittedName>
        <fullName evidence="2">Uncharacterized protein (TIGR02301 family)</fullName>
    </submittedName>
</protein>
<dbReference type="RefSeq" id="WP_132807396.1">
    <property type="nucleotide sequence ID" value="NZ_SMAK01000010.1"/>
</dbReference>
<dbReference type="AlphaFoldDB" id="A0A4R3M361"/>
<name>A0A4R3M361_9HYPH</name>
<keyword evidence="3" id="KW-1185">Reference proteome</keyword>
<dbReference type="Pfam" id="PF09539">
    <property type="entry name" value="DUF2385"/>
    <property type="match status" value="1"/>
</dbReference>